<feature type="chain" id="PRO_5008020446" evidence="1">
    <location>
        <begin position="25"/>
        <end position="279"/>
    </location>
</feature>
<evidence type="ECO:0000313" key="4">
    <source>
        <dbReference type="Proteomes" id="UP000095558"/>
    </source>
</evidence>
<dbReference type="Proteomes" id="UP000095558">
    <property type="component" value="Unassembled WGS sequence"/>
</dbReference>
<keyword evidence="1" id="KW-0732">Signal</keyword>
<organism evidence="3 4">
    <name type="scientific">Clostridium disporicum</name>
    <dbReference type="NCBI Taxonomy" id="84024"/>
    <lineage>
        <taxon>Bacteria</taxon>
        <taxon>Bacillati</taxon>
        <taxon>Bacillota</taxon>
        <taxon>Clostridia</taxon>
        <taxon>Eubacteriales</taxon>
        <taxon>Clostridiaceae</taxon>
        <taxon>Clostridium</taxon>
    </lineage>
</organism>
<name>A0A174E546_9CLOT</name>
<gene>
    <name evidence="3" type="primary">hopD2_2</name>
    <name evidence="3" type="ORF">ERS852470_02027</name>
</gene>
<dbReference type="AlphaFoldDB" id="A0A174E546"/>
<feature type="signal peptide" evidence="1">
    <location>
        <begin position="1"/>
        <end position="24"/>
    </location>
</feature>
<accession>A0A174E546</accession>
<protein>
    <submittedName>
        <fullName evidence="3">Phosphatase</fullName>
        <ecNumber evidence="3">3.1.3.48</ecNumber>
    </submittedName>
</protein>
<dbReference type="Pfam" id="PF14566">
    <property type="entry name" value="PTPlike_phytase"/>
    <property type="match status" value="1"/>
</dbReference>
<dbReference type="Gene3D" id="3.90.190.10">
    <property type="entry name" value="Protein tyrosine phosphatase superfamily"/>
    <property type="match status" value="1"/>
</dbReference>
<dbReference type="GO" id="GO:0004725">
    <property type="term" value="F:protein tyrosine phosphatase activity"/>
    <property type="evidence" value="ECO:0007669"/>
    <property type="project" value="UniProtKB-EC"/>
</dbReference>
<dbReference type="InterPro" id="IPR000387">
    <property type="entry name" value="Tyr_Pase_dom"/>
</dbReference>
<dbReference type="SMART" id="SM01301">
    <property type="entry name" value="PTPlike_phytase"/>
    <property type="match status" value="1"/>
</dbReference>
<dbReference type="OrthoDB" id="21920at2"/>
<dbReference type="PROSITE" id="PS00383">
    <property type="entry name" value="TYR_PHOSPHATASE_1"/>
    <property type="match status" value="1"/>
</dbReference>
<dbReference type="PROSITE" id="PS50056">
    <property type="entry name" value="TYR_PHOSPHATASE_2"/>
    <property type="match status" value="1"/>
</dbReference>
<reference evidence="3 4" key="1">
    <citation type="submission" date="2015-09" db="EMBL/GenBank/DDBJ databases">
        <authorList>
            <consortium name="Pathogen Informatics"/>
        </authorList>
    </citation>
    <scope>NUCLEOTIDE SEQUENCE [LARGE SCALE GENOMIC DNA]</scope>
    <source>
        <strain evidence="3 4">2789STDY5834855</strain>
    </source>
</reference>
<dbReference type="RefSeq" id="WP_055276697.1">
    <property type="nucleotide sequence ID" value="NZ_CYZV01000020.1"/>
</dbReference>
<evidence type="ECO:0000313" key="3">
    <source>
        <dbReference type="EMBL" id="CUO32893.1"/>
    </source>
</evidence>
<dbReference type="InterPro" id="IPR016130">
    <property type="entry name" value="Tyr_Pase_AS"/>
</dbReference>
<feature type="domain" description="Tyrosine specific protein phosphatases" evidence="2">
    <location>
        <begin position="184"/>
        <end position="232"/>
    </location>
</feature>
<keyword evidence="3" id="KW-0378">Hydrolase</keyword>
<dbReference type="EC" id="3.1.3.48" evidence="3"/>
<evidence type="ECO:0000259" key="2">
    <source>
        <dbReference type="PROSITE" id="PS50056"/>
    </source>
</evidence>
<sequence length="279" mass="31544">MKNFSFKLLSCICLFFLCSSLVSALPLNSSNKNEVLIVSDGNSKVGLPDRFRDIPTLNISGSAQFTKEQAKNLKDSISKENICIVDLRQESHGMINEFAISFFDRYKDLNNGFTTEETINKENSLLNKIKIGSTVPLYRRTGALIENLTVDFVSNESTLVTDVGMQYKRFAVKDNGAPTPTIVDEFVEFIKNKPDDLHLHFHCDAGEGRTTSFMVMYQALKNASNLSLDQLLGYQYNIGGVNLHDNSAQLEFLEDFYNYVEKNKSDNYSTPYSEWIKEA</sequence>
<dbReference type="InterPro" id="IPR029021">
    <property type="entry name" value="Prot-tyrosine_phosphatase-like"/>
</dbReference>
<dbReference type="EMBL" id="CYZV01000020">
    <property type="protein sequence ID" value="CUO32893.1"/>
    <property type="molecule type" value="Genomic_DNA"/>
</dbReference>
<dbReference type="Gene3D" id="3.30.70.1690">
    <property type="match status" value="1"/>
</dbReference>
<proteinExistence type="predicted"/>
<evidence type="ECO:0000256" key="1">
    <source>
        <dbReference type="SAM" id="SignalP"/>
    </source>
</evidence>
<dbReference type="SUPFAM" id="SSF52799">
    <property type="entry name" value="(Phosphotyrosine protein) phosphatases II"/>
    <property type="match status" value="1"/>
</dbReference>